<keyword evidence="4" id="KW-1185">Reference proteome</keyword>
<dbReference type="OrthoDB" id="2555180at2759"/>
<evidence type="ECO:0000256" key="1">
    <source>
        <dbReference type="SAM" id="MobiDB-lite"/>
    </source>
</evidence>
<keyword evidence="2" id="KW-0732">Signal</keyword>
<accession>A0A5C3EPF0</accession>
<protein>
    <submittedName>
        <fullName evidence="3">Uncharacterized protein</fullName>
    </submittedName>
</protein>
<sequence length="191" mass="22541">MASSTLIFLLVSATFLSLVACLPLGAYPSGTQNSVQSSSSSHSLSPNPSLNPNPTSTYPYRYHWYRVSYRRTNPSESLPHLFYSGPWDRAWEMWTNVGKKFELFKRHTTPEVEQHRHHVKRAITNPRVQEAIANHLRPNTWWQKLKDFYRRITFRRLEVIPSQAERIKQKYRSGMRAYTSEDRRRGRFRPT</sequence>
<dbReference type="AlphaFoldDB" id="A0A5C3EPF0"/>
<proteinExistence type="predicted"/>
<feature type="chain" id="PRO_5023115706" evidence="2">
    <location>
        <begin position="22"/>
        <end position="191"/>
    </location>
</feature>
<evidence type="ECO:0000256" key="2">
    <source>
        <dbReference type="SAM" id="SignalP"/>
    </source>
</evidence>
<feature type="signal peptide" evidence="2">
    <location>
        <begin position="1"/>
        <end position="21"/>
    </location>
</feature>
<dbReference type="Proteomes" id="UP000324022">
    <property type="component" value="Unassembled WGS sequence"/>
</dbReference>
<evidence type="ECO:0000313" key="4">
    <source>
        <dbReference type="Proteomes" id="UP000324022"/>
    </source>
</evidence>
<organism evidence="3 4">
    <name type="scientific">Ustilago trichophora</name>
    <dbReference type="NCBI Taxonomy" id="86804"/>
    <lineage>
        <taxon>Eukaryota</taxon>
        <taxon>Fungi</taxon>
        <taxon>Dikarya</taxon>
        <taxon>Basidiomycota</taxon>
        <taxon>Ustilaginomycotina</taxon>
        <taxon>Ustilaginomycetes</taxon>
        <taxon>Ustilaginales</taxon>
        <taxon>Ustilaginaceae</taxon>
        <taxon>Ustilago</taxon>
    </lineage>
</organism>
<gene>
    <name evidence="3" type="ORF">UTRI_02975</name>
</gene>
<feature type="region of interest" description="Disordered" evidence="1">
    <location>
        <begin position="32"/>
        <end position="54"/>
    </location>
</feature>
<evidence type="ECO:0000313" key="3">
    <source>
        <dbReference type="EMBL" id="SPO32418.1"/>
    </source>
</evidence>
<reference evidence="3 4" key="1">
    <citation type="submission" date="2018-03" db="EMBL/GenBank/DDBJ databases">
        <authorList>
            <person name="Guldener U."/>
        </authorList>
    </citation>
    <scope>NUCLEOTIDE SEQUENCE [LARGE SCALE GENOMIC DNA]</scope>
    <source>
        <strain evidence="3 4">NBRC100155</strain>
    </source>
</reference>
<dbReference type="EMBL" id="OOIN01000043">
    <property type="protein sequence ID" value="SPO32418.1"/>
    <property type="molecule type" value="Genomic_DNA"/>
</dbReference>
<name>A0A5C3EPF0_9BASI</name>